<evidence type="ECO:0000313" key="1">
    <source>
        <dbReference type="EMBL" id="ETI41001.1"/>
    </source>
</evidence>
<dbReference type="HOGENOM" id="CLU_1648176_0_0_1"/>
<protein>
    <submittedName>
        <fullName evidence="1">Uncharacterized protein</fullName>
    </submittedName>
</protein>
<accession>V9EQ40</accession>
<name>V9EQ40_PHYNI</name>
<feature type="non-terminal residue" evidence="1">
    <location>
        <position position="1"/>
    </location>
</feature>
<dbReference type="EMBL" id="ANIZ01002393">
    <property type="protein sequence ID" value="ETI41001.1"/>
    <property type="molecule type" value="Genomic_DNA"/>
</dbReference>
<dbReference type="Proteomes" id="UP000018721">
    <property type="component" value="Unassembled WGS sequence"/>
</dbReference>
<sequence length="161" mass="18367">SVPPRTPATRLLDRRIPCSEEMDLPQFVECSQDNCRRRLRLLLLAAAAEIAADEWNGCILRCRLDWDVHKQTLLLEGQFQRCYRMKVESFEILQSFIRTALVRDELQSRRRTGTDPISPENMLQMTIAWLAGSGHQVSRCLGGTSVSAVYSVMHEVMDAIC</sequence>
<proteinExistence type="predicted"/>
<evidence type="ECO:0000313" key="2">
    <source>
        <dbReference type="Proteomes" id="UP000018721"/>
    </source>
</evidence>
<comment type="caution">
    <text evidence="1">The sequence shown here is derived from an EMBL/GenBank/DDBJ whole genome shotgun (WGS) entry which is preliminary data.</text>
</comment>
<reference evidence="1 2" key="1">
    <citation type="submission" date="2013-11" db="EMBL/GenBank/DDBJ databases">
        <title>The Genome Sequence of Phytophthora parasitica P1569.</title>
        <authorList>
            <consortium name="The Broad Institute Genomics Platform"/>
            <person name="Russ C."/>
            <person name="Tyler B."/>
            <person name="Panabieres F."/>
            <person name="Shan W."/>
            <person name="Tripathy S."/>
            <person name="Grunwald N."/>
            <person name="Machado M."/>
            <person name="Johnson C.S."/>
            <person name="Arredondo F."/>
            <person name="Hong C."/>
            <person name="Coffey M."/>
            <person name="Young S.K."/>
            <person name="Zeng Q."/>
            <person name="Gargeya S."/>
            <person name="Fitzgerald M."/>
            <person name="Abouelleil A."/>
            <person name="Alvarado L."/>
            <person name="Chapman S.B."/>
            <person name="Gainer-Dewar J."/>
            <person name="Goldberg J."/>
            <person name="Griggs A."/>
            <person name="Gujja S."/>
            <person name="Hansen M."/>
            <person name="Howarth C."/>
            <person name="Imamovic A."/>
            <person name="Ireland A."/>
            <person name="Larimer J."/>
            <person name="McCowan C."/>
            <person name="Murphy C."/>
            <person name="Pearson M."/>
            <person name="Poon T.W."/>
            <person name="Priest M."/>
            <person name="Roberts A."/>
            <person name="Saif S."/>
            <person name="Shea T."/>
            <person name="Sykes S."/>
            <person name="Wortman J."/>
            <person name="Nusbaum C."/>
            <person name="Birren B."/>
        </authorList>
    </citation>
    <scope>NUCLEOTIDE SEQUENCE [LARGE SCALE GENOMIC DNA]</scope>
    <source>
        <strain evidence="1 2">P1569</strain>
    </source>
</reference>
<dbReference type="OrthoDB" id="99447at2759"/>
<keyword evidence="2" id="KW-1185">Reference proteome</keyword>
<gene>
    <name evidence="1" type="ORF">F443_13728</name>
</gene>
<organism evidence="1 2">
    <name type="scientific">Phytophthora nicotianae P1569</name>
    <dbReference type="NCBI Taxonomy" id="1317065"/>
    <lineage>
        <taxon>Eukaryota</taxon>
        <taxon>Sar</taxon>
        <taxon>Stramenopiles</taxon>
        <taxon>Oomycota</taxon>
        <taxon>Peronosporomycetes</taxon>
        <taxon>Peronosporales</taxon>
        <taxon>Peronosporaceae</taxon>
        <taxon>Phytophthora</taxon>
    </lineage>
</organism>
<dbReference type="AlphaFoldDB" id="V9EQ40"/>